<dbReference type="AlphaFoldDB" id="A0A0A2MNN9"/>
<evidence type="ECO:0008006" key="4">
    <source>
        <dbReference type="Google" id="ProtNLM"/>
    </source>
</evidence>
<dbReference type="InterPro" id="IPR025348">
    <property type="entry name" value="DUF4252"/>
</dbReference>
<gene>
    <name evidence="2" type="ORF">Q766_10730</name>
</gene>
<dbReference type="PROSITE" id="PS51257">
    <property type="entry name" value="PROKAR_LIPOPROTEIN"/>
    <property type="match status" value="1"/>
</dbReference>
<protein>
    <recommendedName>
        <fullName evidence="4">DUF4252 domain-containing protein</fullName>
    </recommendedName>
</protein>
<dbReference type="Pfam" id="PF14060">
    <property type="entry name" value="DUF4252"/>
    <property type="match status" value="1"/>
</dbReference>
<evidence type="ECO:0000313" key="2">
    <source>
        <dbReference type="EMBL" id="KGO93078.1"/>
    </source>
</evidence>
<evidence type="ECO:0000256" key="1">
    <source>
        <dbReference type="SAM" id="SignalP"/>
    </source>
</evidence>
<dbReference type="EMBL" id="JRLY01000007">
    <property type="protein sequence ID" value="KGO93078.1"/>
    <property type="molecule type" value="Genomic_DNA"/>
</dbReference>
<keyword evidence="3" id="KW-1185">Reference proteome</keyword>
<dbReference type="eggNOG" id="ENOG5032TIK">
    <property type="taxonomic scope" value="Bacteria"/>
</dbReference>
<proteinExistence type="predicted"/>
<reference evidence="2 3" key="1">
    <citation type="submission" date="2013-09" db="EMBL/GenBank/DDBJ databases">
        <authorList>
            <person name="Zeng Z."/>
            <person name="Chen C."/>
        </authorList>
    </citation>
    <scope>NUCLEOTIDE SEQUENCE [LARGE SCALE GENOMIC DNA]</scope>
    <source>
        <strain evidence="2 3">WB 4.1-42</strain>
    </source>
</reference>
<accession>A0A0A2MNN9</accession>
<dbReference type="OrthoDB" id="1143555at2"/>
<feature type="chain" id="PRO_5001992453" description="DUF4252 domain-containing protein" evidence="1">
    <location>
        <begin position="23"/>
        <end position="180"/>
    </location>
</feature>
<dbReference type="Proteomes" id="UP000030111">
    <property type="component" value="Unassembled WGS sequence"/>
</dbReference>
<dbReference type="STRING" id="1121898.GCA_000422725_02545"/>
<name>A0A0A2MNN9_9FLAO</name>
<keyword evidence="1" id="KW-0732">Signal</keyword>
<evidence type="ECO:0000313" key="3">
    <source>
        <dbReference type="Proteomes" id="UP000030111"/>
    </source>
</evidence>
<sequence length="180" mass="19719">MIKILMIITAAALLLVSCNSEPTVQKYFVEKAEAKDFVAFDIAPSILKTDKYNLTAEEQSALKSIHNVNVLVFKANKDNAATFEKEADAAKGLLKTDDYESLIKVNAQGFIASINTKGEGNNIEEFVVYAQQPENGFGLIRVSGNNMTPNNVMTIASIIQKSGVNAEQFKALEQLMPNKQ</sequence>
<dbReference type="RefSeq" id="WP_026992893.1">
    <property type="nucleotide sequence ID" value="NZ_JRLY01000007.1"/>
</dbReference>
<comment type="caution">
    <text evidence="2">The sequence shown here is derived from an EMBL/GenBank/DDBJ whole genome shotgun (WGS) entry which is preliminary data.</text>
</comment>
<organism evidence="2 3">
    <name type="scientific">Flavobacterium subsaxonicum WB 4.1-42 = DSM 21790</name>
    <dbReference type="NCBI Taxonomy" id="1121898"/>
    <lineage>
        <taxon>Bacteria</taxon>
        <taxon>Pseudomonadati</taxon>
        <taxon>Bacteroidota</taxon>
        <taxon>Flavobacteriia</taxon>
        <taxon>Flavobacteriales</taxon>
        <taxon>Flavobacteriaceae</taxon>
        <taxon>Flavobacterium</taxon>
    </lineage>
</organism>
<feature type="signal peptide" evidence="1">
    <location>
        <begin position="1"/>
        <end position="22"/>
    </location>
</feature>